<organism evidence="1 2">
    <name type="scientific">Actinoplanes regularis</name>
    <dbReference type="NCBI Taxonomy" id="52697"/>
    <lineage>
        <taxon>Bacteria</taxon>
        <taxon>Bacillati</taxon>
        <taxon>Actinomycetota</taxon>
        <taxon>Actinomycetes</taxon>
        <taxon>Micromonosporales</taxon>
        <taxon>Micromonosporaceae</taxon>
        <taxon>Actinoplanes</taxon>
    </lineage>
</organism>
<evidence type="ECO:0000313" key="2">
    <source>
        <dbReference type="Proteomes" id="UP000198415"/>
    </source>
</evidence>
<reference evidence="1 2" key="1">
    <citation type="submission" date="2017-06" db="EMBL/GenBank/DDBJ databases">
        <authorList>
            <person name="Kim H.J."/>
            <person name="Triplett B.A."/>
        </authorList>
    </citation>
    <scope>NUCLEOTIDE SEQUENCE [LARGE SCALE GENOMIC DNA]</scope>
    <source>
        <strain evidence="1 2">DSM 43151</strain>
    </source>
</reference>
<keyword evidence="2" id="KW-1185">Reference proteome</keyword>
<dbReference type="EMBL" id="FZNR01000031">
    <property type="protein sequence ID" value="SNS97857.1"/>
    <property type="molecule type" value="Genomic_DNA"/>
</dbReference>
<proteinExistence type="predicted"/>
<dbReference type="Proteomes" id="UP000198415">
    <property type="component" value="Unassembled WGS sequence"/>
</dbReference>
<dbReference type="OrthoDB" id="3359627at2"/>
<evidence type="ECO:0000313" key="1">
    <source>
        <dbReference type="EMBL" id="SNS97857.1"/>
    </source>
</evidence>
<dbReference type="AlphaFoldDB" id="A0A239IW70"/>
<dbReference type="RefSeq" id="WP_089298721.1">
    <property type="nucleotide sequence ID" value="NZ_BOMU01000113.1"/>
</dbReference>
<accession>A0A239IW70</accession>
<protein>
    <submittedName>
        <fullName evidence="1">Uncharacterized protein</fullName>
    </submittedName>
</protein>
<name>A0A239IW70_9ACTN</name>
<sequence>MTGVGDADETRMVEALGHWLDSVLQAVGIPLCEQRKDWYELVRALGTAVHGDELSWAFPYRRGKICRDLADCFATSHPAASIDLEDGDQALNRALARQLETLTPDPFYVSYFHGNLAAVLYRVCLRAVQEVIARGRLANASEQTDPRSVGGRLRRLGFQTPFLAPDPLAGALANSVVDSTAGTIIQAAQIGELRIGGEPNPAIRGDPIVVTVEQAASLYADDTPISGHSVLRVLVEAVGARTVVLQSLRAHVLSRTPPADVRNISHVLGILEERAFALDLDEDPPRLTPVPNQKSARSWSRFFPTRLRGPHPPDFPFTVSPLDPEQLVIRPHTSTFAVTWNLELNWIYKGQRGSIVLDNAGRPFGLRPPG</sequence>
<gene>
    <name evidence="1" type="ORF">SAMN06264365_13142</name>
</gene>